<dbReference type="Gene3D" id="1.10.10.60">
    <property type="entry name" value="Homeodomain-like"/>
    <property type="match status" value="1"/>
</dbReference>
<proteinExistence type="predicted"/>
<dbReference type="RefSeq" id="WP_345531781.1">
    <property type="nucleotide sequence ID" value="NZ_BAABLD010000005.1"/>
</dbReference>
<evidence type="ECO:0000256" key="5">
    <source>
        <dbReference type="ARBA" id="ARBA00023163"/>
    </source>
</evidence>
<organism evidence="7 8">
    <name type="scientific">Viridibacterium curvum</name>
    <dbReference type="NCBI Taxonomy" id="1101404"/>
    <lineage>
        <taxon>Bacteria</taxon>
        <taxon>Pseudomonadati</taxon>
        <taxon>Pseudomonadota</taxon>
        <taxon>Betaproteobacteria</taxon>
        <taxon>Rhodocyclales</taxon>
        <taxon>Rhodocyclaceae</taxon>
        <taxon>Viridibacterium</taxon>
    </lineage>
</organism>
<gene>
    <name evidence="7" type="ORF">GCM10025770_10100</name>
</gene>
<dbReference type="InterPro" id="IPR003593">
    <property type="entry name" value="AAA+_ATPase"/>
</dbReference>
<protein>
    <submittedName>
        <fullName evidence="7">Sigma-54-dependent transcriptional regulator</fullName>
    </submittedName>
</protein>
<dbReference type="Pfam" id="PF02954">
    <property type="entry name" value="HTH_8"/>
    <property type="match status" value="1"/>
</dbReference>
<name>A0ABP9QG15_9RHOO</name>
<dbReference type="PANTHER" id="PTHR32071">
    <property type="entry name" value="TRANSCRIPTIONAL REGULATORY PROTEIN"/>
    <property type="match status" value="1"/>
</dbReference>
<evidence type="ECO:0000256" key="4">
    <source>
        <dbReference type="ARBA" id="ARBA00023125"/>
    </source>
</evidence>
<comment type="caution">
    <text evidence="7">The sequence shown here is derived from an EMBL/GenBank/DDBJ whole genome shotgun (WGS) entry which is preliminary data.</text>
</comment>
<evidence type="ECO:0000256" key="3">
    <source>
        <dbReference type="ARBA" id="ARBA00023015"/>
    </source>
</evidence>
<evidence type="ECO:0000259" key="6">
    <source>
        <dbReference type="PROSITE" id="PS50045"/>
    </source>
</evidence>
<dbReference type="InterPro" id="IPR058031">
    <property type="entry name" value="AAA_lid_NorR"/>
</dbReference>
<dbReference type="PRINTS" id="PR01590">
    <property type="entry name" value="HTHFIS"/>
</dbReference>
<evidence type="ECO:0000256" key="2">
    <source>
        <dbReference type="ARBA" id="ARBA00022840"/>
    </source>
</evidence>
<dbReference type="InterPro" id="IPR025943">
    <property type="entry name" value="Sigma_54_int_dom_ATP-bd_2"/>
</dbReference>
<dbReference type="Proteomes" id="UP001500547">
    <property type="component" value="Unassembled WGS sequence"/>
</dbReference>
<dbReference type="Gene3D" id="1.10.8.60">
    <property type="match status" value="1"/>
</dbReference>
<dbReference type="CDD" id="cd00009">
    <property type="entry name" value="AAA"/>
    <property type="match status" value="1"/>
</dbReference>
<dbReference type="PANTHER" id="PTHR32071:SF21">
    <property type="entry name" value="TRANSCRIPTIONAL REGULATORY PROTEIN FLGR"/>
    <property type="match status" value="1"/>
</dbReference>
<keyword evidence="3" id="KW-0805">Transcription regulation</keyword>
<evidence type="ECO:0000313" key="8">
    <source>
        <dbReference type="Proteomes" id="UP001500547"/>
    </source>
</evidence>
<evidence type="ECO:0000313" key="7">
    <source>
        <dbReference type="EMBL" id="GAA5161198.1"/>
    </source>
</evidence>
<dbReference type="PROSITE" id="PS00675">
    <property type="entry name" value="SIGMA54_INTERACT_1"/>
    <property type="match status" value="1"/>
</dbReference>
<dbReference type="SUPFAM" id="SSF46689">
    <property type="entry name" value="Homeodomain-like"/>
    <property type="match status" value="1"/>
</dbReference>
<dbReference type="Pfam" id="PF25601">
    <property type="entry name" value="AAA_lid_14"/>
    <property type="match status" value="1"/>
</dbReference>
<dbReference type="InterPro" id="IPR009057">
    <property type="entry name" value="Homeodomain-like_sf"/>
</dbReference>
<evidence type="ECO:0000256" key="1">
    <source>
        <dbReference type="ARBA" id="ARBA00022741"/>
    </source>
</evidence>
<keyword evidence="2" id="KW-0067">ATP-binding</keyword>
<accession>A0ABP9QG15</accession>
<dbReference type="SMART" id="SM00382">
    <property type="entry name" value="AAA"/>
    <property type="match status" value="1"/>
</dbReference>
<keyword evidence="4" id="KW-0238">DNA-binding</keyword>
<dbReference type="Pfam" id="PF00158">
    <property type="entry name" value="Sigma54_activat"/>
    <property type="match status" value="1"/>
</dbReference>
<dbReference type="SUPFAM" id="SSF52540">
    <property type="entry name" value="P-loop containing nucleoside triphosphate hydrolases"/>
    <property type="match status" value="1"/>
</dbReference>
<sequence>MSSLSPPSYLPEKLLALPDSSASPLSIRARALVFVDPASRSLLERIEQIAGSEASVLIQGETGTGKELVARHLHELSGRSGPFVAVNCGAFSENIVEAELFGHESGAFTGAQRARQGWFEAAHKGTLFLDEIGDLPQSIQVKLLRVLQEREVVRLGSRTPLPVDVRLITATNVDLERAVSSGHFRMDLFYRINVASLRIPALRERPGDIEALARYFARLYSERQGTEQPRFAPDALRALANYPWPGNIRELENVIHFALLVCQNSTITPRDLRFVSVTAPESSSAVAVQSPGTQLTESIKRVLDSGEPELFSLIESTVVTTAFQLCGHNQVRAAELLGISRNVMRTLLKRYALIKP</sequence>
<dbReference type="InterPro" id="IPR025662">
    <property type="entry name" value="Sigma_54_int_dom_ATP-bd_1"/>
</dbReference>
<dbReference type="PROSITE" id="PS50045">
    <property type="entry name" value="SIGMA54_INTERACT_4"/>
    <property type="match status" value="1"/>
</dbReference>
<reference evidence="8" key="1">
    <citation type="journal article" date="2019" name="Int. J. Syst. Evol. Microbiol.">
        <title>The Global Catalogue of Microorganisms (GCM) 10K type strain sequencing project: providing services to taxonomists for standard genome sequencing and annotation.</title>
        <authorList>
            <consortium name="The Broad Institute Genomics Platform"/>
            <consortium name="The Broad Institute Genome Sequencing Center for Infectious Disease"/>
            <person name="Wu L."/>
            <person name="Ma J."/>
        </authorList>
    </citation>
    <scope>NUCLEOTIDE SEQUENCE [LARGE SCALE GENOMIC DNA]</scope>
    <source>
        <strain evidence="8">JCM 18715</strain>
    </source>
</reference>
<keyword evidence="8" id="KW-1185">Reference proteome</keyword>
<feature type="domain" description="Sigma-54 factor interaction" evidence="6">
    <location>
        <begin position="32"/>
        <end position="260"/>
    </location>
</feature>
<dbReference type="Gene3D" id="3.40.50.300">
    <property type="entry name" value="P-loop containing nucleotide triphosphate hydrolases"/>
    <property type="match status" value="1"/>
</dbReference>
<dbReference type="PROSITE" id="PS00676">
    <property type="entry name" value="SIGMA54_INTERACT_2"/>
    <property type="match status" value="1"/>
</dbReference>
<keyword evidence="1" id="KW-0547">Nucleotide-binding</keyword>
<dbReference type="InterPro" id="IPR002197">
    <property type="entry name" value="HTH_Fis"/>
</dbReference>
<dbReference type="InterPro" id="IPR002078">
    <property type="entry name" value="Sigma_54_int"/>
</dbReference>
<dbReference type="InterPro" id="IPR027417">
    <property type="entry name" value="P-loop_NTPase"/>
</dbReference>
<dbReference type="PROSITE" id="PS00688">
    <property type="entry name" value="SIGMA54_INTERACT_3"/>
    <property type="match status" value="1"/>
</dbReference>
<dbReference type="InterPro" id="IPR025944">
    <property type="entry name" value="Sigma_54_int_dom_CS"/>
</dbReference>
<dbReference type="EMBL" id="BAABLD010000005">
    <property type="protein sequence ID" value="GAA5161198.1"/>
    <property type="molecule type" value="Genomic_DNA"/>
</dbReference>
<keyword evidence="5" id="KW-0804">Transcription</keyword>